<evidence type="ECO:0000256" key="10">
    <source>
        <dbReference type="ARBA" id="ARBA00033316"/>
    </source>
</evidence>
<dbReference type="AlphaFoldDB" id="A0A7X3JY00"/>
<dbReference type="FunFam" id="3.20.10.10:FF:000002">
    <property type="entry name" value="D-alanine aminotransferase"/>
    <property type="match status" value="1"/>
</dbReference>
<dbReference type="Gene3D" id="3.20.10.10">
    <property type="entry name" value="D-amino Acid Aminotransferase, subunit A, domain 2"/>
    <property type="match status" value="1"/>
</dbReference>
<comment type="catalytic activity">
    <reaction evidence="12">
        <text>D-alanine + 2-oxoglutarate = D-glutamate + pyruvate</text>
        <dbReference type="Rhea" id="RHEA:15869"/>
        <dbReference type="ChEBI" id="CHEBI:15361"/>
        <dbReference type="ChEBI" id="CHEBI:16810"/>
        <dbReference type="ChEBI" id="CHEBI:29986"/>
        <dbReference type="ChEBI" id="CHEBI:57416"/>
        <dbReference type="EC" id="2.6.1.21"/>
    </reaction>
</comment>
<organism evidence="13 14">
    <name type="scientific">Paenibacillus lutrae</name>
    <dbReference type="NCBI Taxonomy" id="2078573"/>
    <lineage>
        <taxon>Bacteria</taxon>
        <taxon>Bacillati</taxon>
        <taxon>Bacillota</taxon>
        <taxon>Bacilli</taxon>
        <taxon>Bacillales</taxon>
        <taxon>Paenibacillaceae</taxon>
        <taxon>Paenibacillus</taxon>
    </lineage>
</organism>
<name>A0A7X3JY00_9BACL</name>
<evidence type="ECO:0000256" key="9">
    <source>
        <dbReference type="ARBA" id="ARBA00030138"/>
    </source>
</evidence>
<dbReference type="GO" id="GO:0005829">
    <property type="term" value="C:cytosol"/>
    <property type="evidence" value="ECO:0007669"/>
    <property type="project" value="TreeGrafter"/>
</dbReference>
<dbReference type="GO" id="GO:0046416">
    <property type="term" value="P:D-amino acid metabolic process"/>
    <property type="evidence" value="ECO:0007669"/>
    <property type="project" value="InterPro"/>
</dbReference>
<evidence type="ECO:0000256" key="12">
    <source>
        <dbReference type="ARBA" id="ARBA00047911"/>
    </source>
</evidence>
<dbReference type="GO" id="GO:0008652">
    <property type="term" value="P:amino acid biosynthetic process"/>
    <property type="evidence" value="ECO:0007669"/>
    <property type="project" value="UniProtKB-ARBA"/>
</dbReference>
<keyword evidence="7 13" id="KW-0808">Transferase</keyword>
<dbReference type="OrthoDB" id="9805628at2"/>
<dbReference type="InterPro" id="IPR043131">
    <property type="entry name" value="BCAT-like_N"/>
</dbReference>
<dbReference type="CDD" id="cd01558">
    <property type="entry name" value="D-AAT_like"/>
    <property type="match status" value="1"/>
</dbReference>
<keyword evidence="8" id="KW-0663">Pyridoxal phosphate</keyword>
<dbReference type="InterPro" id="IPR036038">
    <property type="entry name" value="Aminotransferase-like"/>
</dbReference>
<dbReference type="InterPro" id="IPR005784">
    <property type="entry name" value="D_amino_transT"/>
</dbReference>
<dbReference type="Proteomes" id="UP000490800">
    <property type="component" value="Unassembled WGS sequence"/>
</dbReference>
<evidence type="ECO:0000256" key="2">
    <source>
        <dbReference type="ARBA" id="ARBA00009320"/>
    </source>
</evidence>
<evidence type="ECO:0000313" key="13">
    <source>
        <dbReference type="EMBL" id="MVO98583.1"/>
    </source>
</evidence>
<evidence type="ECO:0000256" key="3">
    <source>
        <dbReference type="ARBA" id="ARBA00011738"/>
    </source>
</evidence>
<evidence type="ECO:0000256" key="6">
    <source>
        <dbReference type="ARBA" id="ARBA00022576"/>
    </source>
</evidence>
<sequence length="283" mass="31435">MMLSGNRIIPDEEVHISPLDRGYYFGDGIYEVFCIYDGALFEKEAHFQRLLRSASEVRIALPYPTERLEELLGELIAANGMDTGLVYVQITRCAAPRSHPFPLNAEAVVTGWCTEYQRPLDQLENGITAVLLEDIRWHRCDIKTLNLLPNVLLKQEAMDRGANDAIFHRGDTVTESSSSNVMMVKDGVLWTHPADNHILHGITRAVTLKLAGQLQIPVKEQFYTVDDLRAADEIFLTSTGAELTPVVKLDGQPVGAGVPGPIIRRLQQAYVARLPGSSSRNTI</sequence>
<dbReference type="EMBL" id="RHLK01000002">
    <property type="protein sequence ID" value="MVO98583.1"/>
    <property type="molecule type" value="Genomic_DNA"/>
</dbReference>
<dbReference type="NCBIfam" id="TIGR01121">
    <property type="entry name" value="D_amino_aminoT"/>
    <property type="match status" value="1"/>
</dbReference>
<comment type="subunit">
    <text evidence="3">Homodimer.</text>
</comment>
<evidence type="ECO:0000256" key="8">
    <source>
        <dbReference type="ARBA" id="ARBA00022898"/>
    </source>
</evidence>
<dbReference type="InterPro" id="IPR050571">
    <property type="entry name" value="Class-IV_PLP-Dep_Aminotrnsfr"/>
</dbReference>
<dbReference type="GO" id="GO:0046394">
    <property type="term" value="P:carboxylic acid biosynthetic process"/>
    <property type="evidence" value="ECO:0007669"/>
    <property type="project" value="UniProtKB-ARBA"/>
</dbReference>
<proteinExistence type="inferred from homology"/>
<dbReference type="GO" id="GO:0047810">
    <property type="term" value="F:D-alanine-2-oxoglutarate aminotransferase activity"/>
    <property type="evidence" value="ECO:0007669"/>
    <property type="project" value="UniProtKB-EC"/>
</dbReference>
<dbReference type="RefSeq" id="WP_157332921.1">
    <property type="nucleotide sequence ID" value="NZ_RHLK01000002.1"/>
</dbReference>
<evidence type="ECO:0000256" key="5">
    <source>
        <dbReference type="ARBA" id="ARBA00021779"/>
    </source>
</evidence>
<reference evidence="13 14" key="1">
    <citation type="journal article" date="2019" name="Microorganisms">
        <title>Paenibacillus lutrae sp. nov., A Chitinolytic Species Isolated from A River Otter in Castril Natural Park, Granada, Spain.</title>
        <authorList>
            <person name="Rodriguez M."/>
            <person name="Reina J.C."/>
            <person name="Bejar V."/>
            <person name="Llamas I."/>
        </authorList>
    </citation>
    <scope>NUCLEOTIDE SEQUENCE [LARGE SCALE GENOMIC DNA]</scope>
    <source>
        <strain evidence="13 14">N10</strain>
    </source>
</reference>
<dbReference type="PANTHER" id="PTHR42743:SF10">
    <property type="entry name" value="D-ALANINE AMINOTRANSFERASE"/>
    <property type="match status" value="1"/>
</dbReference>
<accession>A0A7X3JY00</accession>
<gene>
    <name evidence="13" type="primary">dat</name>
    <name evidence="13" type="ORF">EDM21_03375</name>
</gene>
<dbReference type="InterPro" id="IPR043132">
    <property type="entry name" value="BCAT-like_C"/>
</dbReference>
<evidence type="ECO:0000256" key="11">
    <source>
        <dbReference type="ARBA" id="ARBA00033391"/>
    </source>
</evidence>
<dbReference type="GO" id="GO:0030170">
    <property type="term" value="F:pyridoxal phosphate binding"/>
    <property type="evidence" value="ECO:0007669"/>
    <property type="project" value="InterPro"/>
</dbReference>
<dbReference type="PANTHER" id="PTHR42743">
    <property type="entry name" value="AMINO-ACID AMINOTRANSFERASE"/>
    <property type="match status" value="1"/>
</dbReference>
<dbReference type="Pfam" id="PF01063">
    <property type="entry name" value="Aminotran_4"/>
    <property type="match status" value="1"/>
</dbReference>
<evidence type="ECO:0000256" key="4">
    <source>
        <dbReference type="ARBA" id="ARBA00012874"/>
    </source>
</evidence>
<keyword evidence="6 13" id="KW-0032">Aminotransferase</keyword>
<evidence type="ECO:0000313" key="14">
    <source>
        <dbReference type="Proteomes" id="UP000490800"/>
    </source>
</evidence>
<evidence type="ECO:0000256" key="1">
    <source>
        <dbReference type="ARBA" id="ARBA00001933"/>
    </source>
</evidence>
<keyword evidence="14" id="KW-1185">Reference proteome</keyword>
<dbReference type="EC" id="2.6.1.21" evidence="4"/>
<protein>
    <recommendedName>
        <fullName evidence="5">D-alanine aminotransferase</fullName>
        <ecNumber evidence="4">2.6.1.21</ecNumber>
    </recommendedName>
    <alternativeName>
        <fullName evidence="11">D-amino acid aminotransferase</fullName>
    </alternativeName>
    <alternativeName>
        <fullName evidence="9">D-amino acid transaminase</fullName>
    </alternativeName>
    <alternativeName>
        <fullName evidence="10">D-aspartate aminotransferase</fullName>
    </alternativeName>
</protein>
<dbReference type="InterPro" id="IPR001544">
    <property type="entry name" value="Aminotrans_IV"/>
</dbReference>
<comment type="similarity">
    <text evidence="2">Belongs to the class-IV pyridoxal-phosphate-dependent aminotransferase family.</text>
</comment>
<dbReference type="SUPFAM" id="SSF56752">
    <property type="entry name" value="D-aminoacid aminotransferase-like PLP-dependent enzymes"/>
    <property type="match status" value="1"/>
</dbReference>
<evidence type="ECO:0000256" key="7">
    <source>
        <dbReference type="ARBA" id="ARBA00022679"/>
    </source>
</evidence>
<dbReference type="Gene3D" id="3.30.470.10">
    <property type="match status" value="1"/>
</dbReference>
<comment type="caution">
    <text evidence="13">The sequence shown here is derived from an EMBL/GenBank/DDBJ whole genome shotgun (WGS) entry which is preliminary data.</text>
</comment>
<comment type="cofactor">
    <cofactor evidence="1">
        <name>pyridoxal 5'-phosphate</name>
        <dbReference type="ChEBI" id="CHEBI:597326"/>
    </cofactor>
</comment>